<evidence type="ECO:0000313" key="1">
    <source>
        <dbReference type="EMBL" id="NJP43390.1"/>
    </source>
</evidence>
<organism evidence="1 2">
    <name type="scientific">Actinacidiphila epipremni</name>
    <dbReference type="NCBI Taxonomy" id="2053013"/>
    <lineage>
        <taxon>Bacteria</taxon>
        <taxon>Bacillati</taxon>
        <taxon>Actinomycetota</taxon>
        <taxon>Actinomycetes</taxon>
        <taxon>Kitasatosporales</taxon>
        <taxon>Streptomycetaceae</taxon>
        <taxon>Actinacidiphila</taxon>
    </lineage>
</organism>
<dbReference type="EMBL" id="JAATEJ010000004">
    <property type="protein sequence ID" value="NJP43390.1"/>
    <property type="molecule type" value="Genomic_DNA"/>
</dbReference>
<comment type="caution">
    <text evidence="1">The sequence shown here is derived from an EMBL/GenBank/DDBJ whole genome shotgun (WGS) entry which is preliminary data.</text>
</comment>
<keyword evidence="2" id="KW-1185">Reference proteome</keyword>
<proteinExistence type="predicted"/>
<reference evidence="1 2" key="1">
    <citation type="submission" date="2020-03" db="EMBL/GenBank/DDBJ databases">
        <title>WGS of actinomycetes isolated from Thailand.</title>
        <authorList>
            <person name="Thawai C."/>
        </authorList>
    </citation>
    <scope>NUCLEOTIDE SEQUENCE [LARGE SCALE GENOMIC DNA]</scope>
    <source>
        <strain evidence="1 2">PRB2-1</strain>
    </source>
</reference>
<gene>
    <name evidence="1" type="ORF">HCN08_08235</name>
</gene>
<dbReference type="Proteomes" id="UP000734511">
    <property type="component" value="Unassembled WGS sequence"/>
</dbReference>
<name>A0ABX0ZI04_9ACTN</name>
<dbReference type="RefSeq" id="WP_167982245.1">
    <property type="nucleotide sequence ID" value="NZ_JAATEJ010000004.1"/>
</dbReference>
<evidence type="ECO:0000313" key="2">
    <source>
        <dbReference type="Proteomes" id="UP000734511"/>
    </source>
</evidence>
<sequence>MNDMTFEDRLWDALAHEAGRPAADLPADAYRARPARRVVTGGRVGLGLVAAAVTGTALAVLPGGSGAAPAYAVEVAKDGDVTITYEQANAAVAGRGQIEALEAKLRAAGVMVLEDPRGVYECRPTGAPADTFTYMGGGPHGPDPQPSVVTHSVATAIHSDETYVDGWKVVHMRPGETVVVDHSAPSPHNAGYDVNFMAARCTAVP</sequence>
<protein>
    <submittedName>
        <fullName evidence="1">Uncharacterized protein</fullName>
    </submittedName>
</protein>
<accession>A0ABX0ZI04</accession>